<organism evidence="2 3">
    <name type="scientific">Liparis tanakae</name>
    <name type="common">Tanaka's snailfish</name>
    <dbReference type="NCBI Taxonomy" id="230148"/>
    <lineage>
        <taxon>Eukaryota</taxon>
        <taxon>Metazoa</taxon>
        <taxon>Chordata</taxon>
        <taxon>Craniata</taxon>
        <taxon>Vertebrata</taxon>
        <taxon>Euteleostomi</taxon>
        <taxon>Actinopterygii</taxon>
        <taxon>Neopterygii</taxon>
        <taxon>Teleostei</taxon>
        <taxon>Neoteleostei</taxon>
        <taxon>Acanthomorphata</taxon>
        <taxon>Eupercaria</taxon>
        <taxon>Perciformes</taxon>
        <taxon>Cottioidei</taxon>
        <taxon>Cottales</taxon>
        <taxon>Liparidae</taxon>
        <taxon>Liparis</taxon>
    </lineage>
</organism>
<dbReference type="EMBL" id="SRLO01000974">
    <property type="protein sequence ID" value="TNN43337.1"/>
    <property type="molecule type" value="Genomic_DNA"/>
</dbReference>
<reference evidence="2 3" key="1">
    <citation type="submission" date="2019-03" db="EMBL/GenBank/DDBJ databases">
        <title>First draft genome of Liparis tanakae, snailfish: a comprehensive survey of snailfish specific genes.</title>
        <authorList>
            <person name="Kim W."/>
            <person name="Song I."/>
            <person name="Jeong J.-H."/>
            <person name="Kim D."/>
            <person name="Kim S."/>
            <person name="Ryu S."/>
            <person name="Song J.Y."/>
            <person name="Lee S.K."/>
        </authorList>
    </citation>
    <scope>NUCLEOTIDE SEQUENCE [LARGE SCALE GENOMIC DNA]</scope>
    <source>
        <tissue evidence="2">Muscle</tissue>
    </source>
</reference>
<evidence type="ECO:0000313" key="3">
    <source>
        <dbReference type="Proteomes" id="UP000314294"/>
    </source>
</evidence>
<gene>
    <name evidence="2" type="ORF">EYF80_046463</name>
</gene>
<evidence type="ECO:0000313" key="2">
    <source>
        <dbReference type="EMBL" id="TNN43337.1"/>
    </source>
</evidence>
<accession>A0A4Z2FQ38</accession>
<name>A0A4Z2FQ38_9TELE</name>
<dbReference type="Proteomes" id="UP000314294">
    <property type="component" value="Unassembled WGS sequence"/>
</dbReference>
<feature type="region of interest" description="Disordered" evidence="1">
    <location>
        <begin position="135"/>
        <end position="169"/>
    </location>
</feature>
<comment type="caution">
    <text evidence="2">The sequence shown here is derived from an EMBL/GenBank/DDBJ whole genome shotgun (WGS) entry which is preliminary data.</text>
</comment>
<protein>
    <submittedName>
        <fullName evidence="2">Uncharacterized protein</fullName>
    </submittedName>
</protein>
<proteinExistence type="predicted"/>
<dbReference type="AlphaFoldDB" id="A0A4Z2FQ38"/>
<sequence length="176" mass="19148">MTEKRHVDQTRWAHTHVARGRAGAESRAAHKAWTRNPGSVLNYSHRMNRRRNARLNRDTVVSKVLNEGLETGDALAGLVVYKGTSLEVTVTDKELHIELSVDVPAVRVTVATPAGRRSFVRPPCLSPWCTPPWARQEGKGSVRARSGGLGDGPGPGSPTPHAAKLKTHGGLFILDR</sequence>
<keyword evidence="3" id="KW-1185">Reference proteome</keyword>
<evidence type="ECO:0000256" key="1">
    <source>
        <dbReference type="SAM" id="MobiDB-lite"/>
    </source>
</evidence>